<feature type="transmembrane region" description="Helical" evidence="1">
    <location>
        <begin position="7"/>
        <end position="29"/>
    </location>
</feature>
<dbReference type="PATRIC" id="fig|129848.4.peg.1096"/>
<evidence type="ECO:0000313" key="3">
    <source>
        <dbReference type="Proteomes" id="UP000094707"/>
    </source>
</evidence>
<dbReference type="EMBL" id="LT607756">
    <property type="protein sequence ID" value="SCG85647.1"/>
    <property type="molecule type" value="Genomic_DNA"/>
</dbReference>
<gene>
    <name evidence="2" type="ORF">MCBB_1088</name>
</gene>
<organism evidence="2 3">
    <name type="scientific">Methanobacterium congolense</name>
    <dbReference type="NCBI Taxonomy" id="118062"/>
    <lineage>
        <taxon>Archaea</taxon>
        <taxon>Methanobacteriati</taxon>
        <taxon>Methanobacteriota</taxon>
        <taxon>Methanomada group</taxon>
        <taxon>Methanobacteria</taxon>
        <taxon>Methanobacteriales</taxon>
        <taxon>Methanobacteriaceae</taxon>
        <taxon>Methanobacterium</taxon>
    </lineage>
</organism>
<name>A0A1D3L219_9EURY</name>
<keyword evidence="1" id="KW-0472">Membrane</keyword>
<keyword evidence="1" id="KW-0812">Transmembrane</keyword>
<dbReference type="RefSeq" id="WP_071906781.1">
    <property type="nucleotide sequence ID" value="NZ_LT607756.1"/>
</dbReference>
<reference evidence="2 3" key="1">
    <citation type="submission" date="2016-08" db="EMBL/GenBank/DDBJ databases">
        <authorList>
            <person name="Seilhamer J.J."/>
        </authorList>
    </citation>
    <scope>NUCLEOTIDE SEQUENCE [LARGE SCALE GENOMIC DNA]</scope>
    <source>
        <strain evidence="2">Buetzberg</strain>
    </source>
</reference>
<dbReference type="Proteomes" id="UP000094707">
    <property type="component" value="Chromosome I"/>
</dbReference>
<evidence type="ECO:0000256" key="1">
    <source>
        <dbReference type="SAM" id="Phobius"/>
    </source>
</evidence>
<dbReference type="KEGG" id="mcub:MCBB_1088"/>
<proteinExistence type="predicted"/>
<dbReference type="OrthoDB" id="69718at2157"/>
<sequence length="362" mass="40622">MDERGYAFTPLAFLLFIPVIVIALSYGSIVNELNDLSALAMGGDVTYNTATNIYSAMEKGAGDAGRNGAYNATRNVIDNNAFMTDSRSYITNNILNNMNDYVITACQRLEIETGRQIYINNISITNTTYQVFKPGDVSITQEDPFGFYVNIKGGIPIRVEQKDQVYEGYTPQMKAYVSIEGIEDPYIWINSKERISTVIYKYPHFIKDPLGNDYQFHYSTDSDGQRLHYIWECLNGTGNPSEIYPRPYYFVDPIDSSKNHYGGLSFFDRLENKTPTTSTSASNTRMSTFIVGDPLQEDHGTSAISRLDHEYFTGVGGTPIYLGTGSNQIPMREPDSNGTPYGAIFYLSPDYKTFLDLTAAHY</sequence>
<dbReference type="GeneID" id="30411933"/>
<evidence type="ECO:0000313" key="2">
    <source>
        <dbReference type="EMBL" id="SCG85647.1"/>
    </source>
</evidence>
<dbReference type="AlphaFoldDB" id="A0A1D3L219"/>
<dbReference type="STRING" id="118062.MCBB_1088"/>
<protein>
    <submittedName>
        <fullName evidence="2">Uncharacterized protein</fullName>
    </submittedName>
</protein>
<accession>A0A1D3L219</accession>
<keyword evidence="3" id="KW-1185">Reference proteome</keyword>
<keyword evidence="1" id="KW-1133">Transmembrane helix</keyword>